<reference evidence="1" key="1">
    <citation type="submission" date="2023-05" db="EMBL/GenBank/DDBJ databases">
        <title>Mariniplasma microaerophilum sp. nov., a novel anaerobic mollicute isolated from terrestrial mud volcano, Taman Peninsula, Russia.</title>
        <authorList>
            <person name="Khomyakova M.A."/>
            <person name="Merkel A.Y."/>
            <person name="Slobodkin A.I."/>
        </authorList>
    </citation>
    <scope>NUCLEOTIDE SEQUENCE</scope>
    <source>
        <strain evidence="1">M4Ah</strain>
    </source>
</reference>
<sequence length="114" mass="12989">MGSTGTGSFGNYSKSEKDVCPEEVYFVIEDFDVSEYKTEQGIPEVGQKVFIFSELVEKRLVVVEEETELMLGNVPTEHNYLFHSCIEKGKQYKGEIINVDENLITQIMVKLNVE</sequence>
<proteinExistence type="predicted"/>
<dbReference type="Proteomes" id="UP001431532">
    <property type="component" value="Unassembled WGS sequence"/>
</dbReference>
<comment type="caution">
    <text evidence="1">The sequence shown here is derived from an EMBL/GenBank/DDBJ whole genome shotgun (WGS) entry which is preliminary data.</text>
</comment>
<dbReference type="EMBL" id="JASCXW010000012">
    <property type="protein sequence ID" value="MDI6452842.1"/>
    <property type="molecule type" value="Genomic_DNA"/>
</dbReference>
<gene>
    <name evidence="1" type="ORF">QJ521_04630</name>
</gene>
<name>A0AAW6U4N1_9MOLU</name>
<organism evidence="1 2">
    <name type="scientific">Peloplasma aerotolerans</name>
    <dbReference type="NCBI Taxonomy" id="3044389"/>
    <lineage>
        <taxon>Bacteria</taxon>
        <taxon>Bacillati</taxon>
        <taxon>Mycoplasmatota</taxon>
        <taxon>Mollicutes</taxon>
        <taxon>Acholeplasmatales</taxon>
        <taxon>Acholeplasmataceae</taxon>
        <taxon>Peloplasma</taxon>
    </lineage>
</organism>
<dbReference type="RefSeq" id="WP_282839267.1">
    <property type="nucleotide sequence ID" value="NZ_JASCXW010000012.1"/>
</dbReference>
<evidence type="ECO:0008006" key="3">
    <source>
        <dbReference type="Google" id="ProtNLM"/>
    </source>
</evidence>
<protein>
    <recommendedName>
        <fullName evidence="3">YopX protein domain-containing protein</fullName>
    </recommendedName>
</protein>
<evidence type="ECO:0000313" key="1">
    <source>
        <dbReference type="EMBL" id="MDI6452842.1"/>
    </source>
</evidence>
<keyword evidence="2" id="KW-1185">Reference proteome</keyword>
<evidence type="ECO:0000313" key="2">
    <source>
        <dbReference type="Proteomes" id="UP001431532"/>
    </source>
</evidence>
<dbReference type="AlphaFoldDB" id="A0AAW6U4N1"/>
<accession>A0AAW6U4N1</accession>